<dbReference type="EMBL" id="CM029052">
    <property type="protein sequence ID" value="KAG2558133.1"/>
    <property type="molecule type" value="Genomic_DNA"/>
</dbReference>
<sequence length="330" mass="35911">MAPARLPLVVVVTAVAVLLLAAPPAGAALPRVAHAPKAGGTLAVLAVGDWGRRGQFNQTLVAQQVKVKPGVNLSSISRTWEWWGRSWTSTSVISTGDNIYDDGIANTSDPLFKESFSNIYTAKSLQKPWYLVLGNHDYTGNALAQIDPAIRNVDSRYTAIAKSFIVNSGNADFFLVDTTPFILHYWNNTKFDWRGDLGYALTASKAAWKIVVGHHPISSGCRHGNNTELEQLLLPVLKAHGVDMYVNGHDHCLQRISSRDSRLQFLTSGGGSKAWAGKFKATPDKVEFLYDGQGFMSMRLSKTEAHLAFFDVAGNALHCWGLTKNAGAGR</sequence>
<keyword evidence="3 7" id="KW-0732">Signal</keyword>
<dbReference type="AlphaFoldDB" id="A0A8T0P8M2"/>
<dbReference type="InterPro" id="IPR004843">
    <property type="entry name" value="Calcineurin-like_PHP"/>
</dbReference>
<dbReference type="PANTHER" id="PTHR10161:SF19">
    <property type="entry name" value="PURPLE ACID PHOSPHATASE"/>
    <property type="match status" value="1"/>
</dbReference>
<feature type="binding site" evidence="6">
    <location>
        <position position="97"/>
    </location>
    <ligand>
        <name>Fe cation</name>
        <dbReference type="ChEBI" id="CHEBI:24875"/>
        <label>2</label>
    </ligand>
</feature>
<dbReference type="GO" id="GO:0003993">
    <property type="term" value="F:acid phosphatase activity"/>
    <property type="evidence" value="ECO:0007669"/>
    <property type="project" value="UniProtKB-UniRule"/>
</dbReference>
<evidence type="ECO:0000256" key="3">
    <source>
        <dbReference type="ARBA" id="ARBA00022729"/>
    </source>
</evidence>
<protein>
    <recommendedName>
        <fullName evidence="5">Purple acid phosphatase</fullName>
        <ecNumber evidence="5">3.1.3.2</ecNumber>
    </recommendedName>
</protein>
<dbReference type="SUPFAM" id="SSF56300">
    <property type="entry name" value="Metallo-dependent phosphatases"/>
    <property type="match status" value="1"/>
</dbReference>
<evidence type="ECO:0000313" key="10">
    <source>
        <dbReference type="Proteomes" id="UP000823388"/>
    </source>
</evidence>
<comment type="cofactor">
    <cofactor evidence="6">
        <name>Fe cation</name>
        <dbReference type="ChEBI" id="CHEBI:24875"/>
    </cofactor>
    <text evidence="6">Binds 2 iron ions per subunit.</text>
</comment>
<evidence type="ECO:0000256" key="4">
    <source>
        <dbReference type="ARBA" id="ARBA00022801"/>
    </source>
</evidence>
<feature type="binding site" evidence="6">
    <location>
        <position position="214"/>
    </location>
    <ligand>
        <name>Fe cation</name>
        <dbReference type="ChEBI" id="CHEBI:24875"/>
        <label>2</label>
    </ligand>
</feature>
<evidence type="ECO:0000259" key="8">
    <source>
        <dbReference type="Pfam" id="PF00149"/>
    </source>
</evidence>
<evidence type="ECO:0000256" key="5">
    <source>
        <dbReference type="PIRNR" id="PIRNR000898"/>
    </source>
</evidence>
<dbReference type="Gene3D" id="3.60.21.10">
    <property type="match status" value="1"/>
</dbReference>
<feature type="binding site" evidence="6">
    <location>
        <position position="135"/>
    </location>
    <ligand>
        <name>Fe cation</name>
        <dbReference type="ChEBI" id="CHEBI:24875"/>
        <label>2</label>
    </ligand>
</feature>
<dbReference type="PANTHER" id="PTHR10161">
    <property type="entry name" value="TARTRATE-RESISTANT ACID PHOSPHATASE TYPE 5"/>
    <property type="match status" value="1"/>
</dbReference>
<dbReference type="GO" id="GO:0046872">
    <property type="term" value="F:metal ion binding"/>
    <property type="evidence" value="ECO:0007669"/>
    <property type="project" value="UniProtKB-KW"/>
</dbReference>
<feature type="binding site" evidence="6">
    <location>
        <position position="249"/>
    </location>
    <ligand>
        <name>Fe cation</name>
        <dbReference type="ChEBI" id="CHEBI:24875"/>
        <label>2</label>
    </ligand>
</feature>
<feature type="binding site" evidence="6">
    <location>
        <position position="97"/>
    </location>
    <ligand>
        <name>Fe cation</name>
        <dbReference type="ChEBI" id="CHEBI:24875"/>
        <label>1</label>
    </ligand>
</feature>
<comment type="similarity">
    <text evidence="2">Belongs to the metallophosphoesterase superfamily. Purple acid phosphatase family.</text>
</comment>
<accession>A0A8T0P8M2</accession>
<comment type="caution">
    <text evidence="9">The sequence shown here is derived from an EMBL/GenBank/DDBJ whole genome shotgun (WGS) entry which is preliminary data.</text>
</comment>
<evidence type="ECO:0000256" key="7">
    <source>
        <dbReference type="SAM" id="SignalP"/>
    </source>
</evidence>
<dbReference type="InterPro" id="IPR051558">
    <property type="entry name" value="Metallophosphoesterase_PAP"/>
</dbReference>
<dbReference type="PIRSF" id="PIRSF000898">
    <property type="entry name" value="Acid_Ptase_5"/>
    <property type="match status" value="1"/>
</dbReference>
<dbReference type="Pfam" id="PF00149">
    <property type="entry name" value="Metallophos"/>
    <property type="match status" value="1"/>
</dbReference>
<dbReference type="Proteomes" id="UP000823388">
    <property type="component" value="Chromosome 8N"/>
</dbReference>
<dbReference type="InterPro" id="IPR024927">
    <property type="entry name" value="Acid_PPase"/>
</dbReference>
<feature type="signal peptide" evidence="7">
    <location>
        <begin position="1"/>
        <end position="27"/>
    </location>
</feature>
<gene>
    <name evidence="9" type="ORF">PVAP13_8NG140100</name>
</gene>
<feature type="binding site" evidence="6">
    <location>
        <position position="251"/>
    </location>
    <ligand>
        <name>Fe cation</name>
        <dbReference type="ChEBI" id="CHEBI:24875"/>
        <label>1</label>
    </ligand>
</feature>
<keyword evidence="5 6" id="KW-0408">Iron</keyword>
<evidence type="ECO:0000256" key="1">
    <source>
        <dbReference type="ARBA" id="ARBA00000032"/>
    </source>
</evidence>
<keyword evidence="6" id="KW-0479">Metal-binding</keyword>
<organism evidence="9 10">
    <name type="scientific">Panicum virgatum</name>
    <name type="common">Blackwell switchgrass</name>
    <dbReference type="NCBI Taxonomy" id="38727"/>
    <lineage>
        <taxon>Eukaryota</taxon>
        <taxon>Viridiplantae</taxon>
        <taxon>Streptophyta</taxon>
        <taxon>Embryophyta</taxon>
        <taxon>Tracheophyta</taxon>
        <taxon>Spermatophyta</taxon>
        <taxon>Magnoliopsida</taxon>
        <taxon>Liliopsida</taxon>
        <taxon>Poales</taxon>
        <taxon>Poaceae</taxon>
        <taxon>PACMAD clade</taxon>
        <taxon>Panicoideae</taxon>
        <taxon>Panicodae</taxon>
        <taxon>Paniceae</taxon>
        <taxon>Panicinae</taxon>
        <taxon>Panicum</taxon>
        <taxon>Panicum sect. Hiantes</taxon>
    </lineage>
</organism>
<feature type="chain" id="PRO_5035880040" description="Purple acid phosphatase" evidence="7">
    <location>
        <begin position="28"/>
        <end position="330"/>
    </location>
</feature>
<dbReference type="EC" id="3.1.3.2" evidence="5"/>
<dbReference type="CDD" id="cd07378">
    <property type="entry name" value="MPP_ACP5"/>
    <property type="match status" value="1"/>
</dbReference>
<feature type="binding site" evidence="6">
    <location>
        <position position="49"/>
    </location>
    <ligand>
        <name>Fe cation</name>
        <dbReference type="ChEBI" id="CHEBI:24875"/>
        <label>1</label>
    </ligand>
</feature>
<evidence type="ECO:0000256" key="6">
    <source>
        <dbReference type="PIRSR" id="PIRSR000898-1"/>
    </source>
</evidence>
<keyword evidence="10" id="KW-1185">Reference proteome</keyword>
<evidence type="ECO:0000256" key="2">
    <source>
        <dbReference type="ARBA" id="ARBA00008723"/>
    </source>
</evidence>
<proteinExistence type="inferred from homology"/>
<comment type="catalytic activity">
    <reaction evidence="1 5">
        <text>a phosphate monoester + H2O = an alcohol + phosphate</text>
        <dbReference type="Rhea" id="RHEA:15017"/>
        <dbReference type="ChEBI" id="CHEBI:15377"/>
        <dbReference type="ChEBI" id="CHEBI:30879"/>
        <dbReference type="ChEBI" id="CHEBI:43474"/>
        <dbReference type="ChEBI" id="CHEBI:67140"/>
        <dbReference type="EC" id="3.1.3.2"/>
    </reaction>
</comment>
<feature type="binding site" evidence="6">
    <location>
        <position position="100"/>
    </location>
    <ligand>
        <name>Fe cation</name>
        <dbReference type="ChEBI" id="CHEBI:24875"/>
        <label>1</label>
    </ligand>
</feature>
<name>A0A8T0P8M2_PANVG</name>
<evidence type="ECO:0000313" key="9">
    <source>
        <dbReference type="EMBL" id="KAG2558133.1"/>
    </source>
</evidence>
<feature type="domain" description="Calcineurin-like phosphoesterase" evidence="8">
    <location>
        <begin position="44"/>
        <end position="252"/>
    </location>
</feature>
<reference evidence="9" key="1">
    <citation type="submission" date="2020-05" db="EMBL/GenBank/DDBJ databases">
        <title>WGS assembly of Panicum virgatum.</title>
        <authorList>
            <person name="Lovell J.T."/>
            <person name="Jenkins J."/>
            <person name="Shu S."/>
            <person name="Juenger T.E."/>
            <person name="Schmutz J."/>
        </authorList>
    </citation>
    <scope>NUCLEOTIDE SEQUENCE</scope>
    <source>
        <strain evidence="9">AP13</strain>
    </source>
</reference>
<dbReference type="InterPro" id="IPR029052">
    <property type="entry name" value="Metallo-depent_PP-like"/>
</dbReference>
<keyword evidence="4 5" id="KW-0378">Hydrolase</keyword>